<dbReference type="SUPFAM" id="SSF52091">
    <property type="entry name" value="SpoIIaa-like"/>
    <property type="match status" value="1"/>
</dbReference>
<dbReference type="InterPro" id="IPR038396">
    <property type="entry name" value="SpoIIAA-like_sf"/>
</dbReference>
<dbReference type="InterPro" id="IPR021866">
    <property type="entry name" value="SpoIIAA-like"/>
</dbReference>
<sequence>MLSTDSIEGTNIVTADYSGSVATEEMERLRSETKKVIDRDGSVRLLIEYGDIEPGRIEPKAWIEDFKMAGVLDDVEKLAVVTDASWIQTGSGLFGNLMSGEVRTFDAGERDEALVWLRG</sequence>
<evidence type="ECO:0000313" key="1">
    <source>
        <dbReference type="EMBL" id="ATG52176.1"/>
    </source>
</evidence>
<dbReference type="Pfam" id="PF11964">
    <property type="entry name" value="SpoIIAA-like"/>
    <property type="match status" value="1"/>
</dbReference>
<evidence type="ECO:0000313" key="2">
    <source>
        <dbReference type="Proteomes" id="UP000218165"/>
    </source>
</evidence>
<dbReference type="RefSeq" id="WP_096803292.1">
    <property type="nucleotide sequence ID" value="NZ_CP023563.1"/>
</dbReference>
<organism evidence="1 2">
    <name type="scientific">Brachybacterium vulturis</name>
    <dbReference type="NCBI Taxonomy" id="2017484"/>
    <lineage>
        <taxon>Bacteria</taxon>
        <taxon>Bacillati</taxon>
        <taxon>Actinomycetota</taxon>
        <taxon>Actinomycetes</taxon>
        <taxon>Micrococcales</taxon>
        <taxon>Dermabacteraceae</taxon>
        <taxon>Brachybacterium</taxon>
    </lineage>
</organism>
<evidence type="ECO:0008006" key="3">
    <source>
        <dbReference type="Google" id="ProtNLM"/>
    </source>
</evidence>
<dbReference type="Gene3D" id="3.40.50.10600">
    <property type="entry name" value="SpoIIaa-like domains"/>
    <property type="match status" value="1"/>
</dbReference>
<name>A0A291GQA7_9MICO</name>
<dbReference type="KEGG" id="brz:CFK38_12070"/>
<dbReference type="Proteomes" id="UP000218165">
    <property type="component" value="Chromosome"/>
</dbReference>
<proteinExistence type="predicted"/>
<reference evidence="2" key="1">
    <citation type="submission" date="2017-09" db="EMBL/GenBank/DDBJ databases">
        <title>Brachybacterium sp. VM2412.</title>
        <authorList>
            <person name="Tak E.J."/>
            <person name="Bae J.-W."/>
        </authorList>
    </citation>
    <scope>NUCLEOTIDE SEQUENCE [LARGE SCALE GENOMIC DNA]</scope>
    <source>
        <strain evidence="2">VM2412</strain>
    </source>
</reference>
<keyword evidence="2" id="KW-1185">Reference proteome</keyword>
<dbReference type="AlphaFoldDB" id="A0A291GQA7"/>
<protein>
    <recommendedName>
        <fullName evidence="3">STAS/SEC14 domain-containing protein</fullName>
    </recommendedName>
</protein>
<dbReference type="EMBL" id="CP023563">
    <property type="protein sequence ID" value="ATG52176.1"/>
    <property type="molecule type" value="Genomic_DNA"/>
</dbReference>
<gene>
    <name evidence="1" type="ORF">CFK38_12070</name>
</gene>
<dbReference type="InterPro" id="IPR036513">
    <property type="entry name" value="STAS_dom_sf"/>
</dbReference>
<accession>A0A291GQA7</accession>
<dbReference type="OrthoDB" id="4729899at2"/>